<name>A0AA48H7Z6_9BACT</name>
<dbReference type="CDD" id="cd00082">
    <property type="entry name" value="HisKA"/>
    <property type="match status" value="1"/>
</dbReference>
<dbReference type="SUPFAM" id="SSF47384">
    <property type="entry name" value="Homodimeric domain of signal transducing histidine kinase"/>
    <property type="match status" value="1"/>
</dbReference>
<dbReference type="InterPro" id="IPR000014">
    <property type="entry name" value="PAS"/>
</dbReference>
<dbReference type="InterPro" id="IPR003661">
    <property type="entry name" value="HisK_dim/P_dom"/>
</dbReference>
<evidence type="ECO:0000256" key="3">
    <source>
        <dbReference type="ARBA" id="ARBA00022553"/>
    </source>
</evidence>
<dbReference type="AlphaFoldDB" id="A0AA48H7Z6"/>
<dbReference type="GO" id="GO:0000155">
    <property type="term" value="F:phosphorelay sensor kinase activity"/>
    <property type="evidence" value="ECO:0007669"/>
    <property type="project" value="InterPro"/>
</dbReference>
<dbReference type="SUPFAM" id="SSF55785">
    <property type="entry name" value="PYP-like sensor domain (PAS domain)"/>
    <property type="match status" value="1"/>
</dbReference>
<dbReference type="EC" id="2.7.13.3" evidence="2"/>
<evidence type="ECO:0000313" key="8">
    <source>
        <dbReference type="EMBL" id="BDU77608.1"/>
    </source>
</evidence>
<feature type="domain" description="Response regulatory" evidence="7">
    <location>
        <begin position="713"/>
        <end position="826"/>
    </location>
</feature>
<dbReference type="InterPro" id="IPR011006">
    <property type="entry name" value="CheY-like_superfamily"/>
</dbReference>
<dbReference type="SMART" id="SM00388">
    <property type="entry name" value="HisKA"/>
    <property type="match status" value="1"/>
</dbReference>
<dbReference type="PROSITE" id="PS50110">
    <property type="entry name" value="RESPONSE_REGULATORY"/>
    <property type="match status" value="1"/>
</dbReference>
<evidence type="ECO:0000256" key="2">
    <source>
        <dbReference type="ARBA" id="ARBA00012438"/>
    </source>
</evidence>
<dbReference type="InterPro" id="IPR001789">
    <property type="entry name" value="Sig_transdc_resp-reg_receiver"/>
</dbReference>
<keyword evidence="5" id="KW-0732">Signal</keyword>
<dbReference type="Gene3D" id="1.10.287.130">
    <property type="match status" value="1"/>
</dbReference>
<keyword evidence="9" id="KW-1185">Reference proteome</keyword>
<dbReference type="SUPFAM" id="SSF55874">
    <property type="entry name" value="ATPase domain of HSP90 chaperone/DNA topoisomerase II/histidine kinase"/>
    <property type="match status" value="1"/>
</dbReference>
<evidence type="ECO:0000256" key="4">
    <source>
        <dbReference type="PROSITE-ProRule" id="PRU00169"/>
    </source>
</evidence>
<dbReference type="InterPro" id="IPR035965">
    <property type="entry name" value="PAS-like_dom_sf"/>
</dbReference>
<dbReference type="NCBIfam" id="TIGR00229">
    <property type="entry name" value="sensory_box"/>
    <property type="match status" value="1"/>
</dbReference>
<feature type="chain" id="PRO_5041417087" description="histidine kinase" evidence="5">
    <location>
        <begin position="19"/>
        <end position="829"/>
    </location>
</feature>
<dbReference type="SMART" id="SM00387">
    <property type="entry name" value="HATPase_c"/>
    <property type="match status" value="1"/>
</dbReference>
<dbReference type="CDD" id="cd00156">
    <property type="entry name" value="REC"/>
    <property type="match status" value="1"/>
</dbReference>
<evidence type="ECO:0000256" key="1">
    <source>
        <dbReference type="ARBA" id="ARBA00000085"/>
    </source>
</evidence>
<accession>A0AA48H7Z6</accession>
<proteinExistence type="predicted"/>
<dbReference type="InterPro" id="IPR004358">
    <property type="entry name" value="Sig_transdc_His_kin-like_C"/>
</dbReference>
<dbReference type="Pfam" id="PF02518">
    <property type="entry name" value="HATPase_c"/>
    <property type="match status" value="1"/>
</dbReference>
<dbReference type="InterPro" id="IPR036097">
    <property type="entry name" value="HisK_dim/P_sf"/>
</dbReference>
<organism evidence="8 9">
    <name type="scientific">Mesoterricola sediminis</name>
    <dbReference type="NCBI Taxonomy" id="2927980"/>
    <lineage>
        <taxon>Bacteria</taxon>
        <taxon>Pseudomonadati</taxon>
        <taxon>Acidobacteriota</taxon>
        <taxon>Holophagae</taxon>
        <taxon>Holophagales</taxon>
        <taxon>Holophagaceae</taxon>
        <taxon>Mesoterricola</taxon>
    </lineage>
</organism>
<dbReference type="Gene3D" id="3.30.565.10">
    <property type="entry name" value="Histidine kinase-like ATPase, C-terminal domain"/>
    <property type="match status" value="1"/>
</dbReference>
<dbReference type="PROSITE" id="PS50109">
    <property type="entry name" value="HIS_KIN"/>
    <property type="match status" value="1"/>
</dbReference>
<dbReference type="SUPFAM" id="SSF52172">
    <property type="entry name" value="CheY-like"/>
    <property type="match status" value="1"/>
</dbReference>
<dbReference type="PANTHER" id="PTHR43065:SF42">
    <property type="entry name" value="TWO-COMPONENT SENSOR PPRA"/>
    <property type="match status" value="1"/>
</dbReference>
<reference evidence="8" key="1">
    <citation type="journal article" date="2023" name="Int. J. Syst. Evol. Microbiol.">
        <title>Mesoterricola silvestris gen. nov., sp. nov., Mesoterricola sediminis sp. nov., Geothrix oryzae sp. nov., Geothrix edaphica sp. nov., Geothrix rubra sp. nov., and Geothrix limicola sp. nov., six novel members of Acidobacteriota isolated from soils.</title>
        <authorList>
            <person name="Itoh H."/>
            <person name="Sugisawa Y."/>
            <person name="Mise K."/>
            <person name="Xu Z."/>
            <person name="Kuniyasu M."/>
            <person name="Ushijima N."/>
            <person name="Kawano K."/>
            <person name="Kobayashi E."/>
            <person name="Shiratori Y."/>
            <person name="Masuda Y."/>
            <person name="Senoo K."/>
        </authorList>
    </citation>
    <scope>NUCLEOTIDE SEQUENCE</scope>
    <source>
        <strain evidence="8">W786</strain>
    </source>
</reference>
<evidence type="ECO:0000259" key="7">
    <source>
        <dbReference type="PROSITE" id="PS50110"/>
    </source>
</evidence>
<evidence type="ECO:0000259" key="6">
    <source>
        <dbReference type="PROSITE" id="PS50109"/>
    </source>
</evidence>
<dbReference type="Proteomes" id="UP001228113">
    <property type="component" value="Chromosome"/>
</dbReference>
<comment type="catalytic activity">
    <reaction evidence="1">
        <text>ATP + protein L-histidine = ADP + protein N-phospho-L-histidine.</text>
        <dbReference type="EC" id="2.7.13.3"/>
    </reaction>
</comment>
<dbReference type="InterPro" id="IPR003594">
    <property type="entry name" value="HATPase_dom"/>
</dbReference>
<dbReference type="Pfam" id="PF00072">
    <property type="entry name" value="Response_reg"/>
    <property type="match status" value="1"/>
</dbReference>
<protein>
    <recommendedName>
        <fullName evidence="2">histidine kinase</fullName>
        <ecNumber evidence="2">2.7.13.3</ecNumber>
    </recommendedName>
</protein>
<evidence type="ECO:0000256" key="5">
    <source>
        <dbReference type="SAM" id="SignalP"/>
    </source>
</evidence>
<dbReference type="PANTHER" id="PTHR43065">
    <property type="entry name" value="SENSOR HISTIDINE KINASE"/>
    <property type="match status" value="1"/>
</dbReference>
<dbReference type="KEGG" id="msea:METESE_25660"/>
<dbReference type="Gene3D" id="3.40.50.2300">
    <property type="match status" value="1"/>
</dbReference>
<evidence type="ECO:0000313" key="9">
    <source>
        <dbReference type="Proteomes" id="UP001228113"/>
    </source>
</evidence>
<dbReference type="Pfam" id="PF00512">
    <property type="entry name" value="HisKA"/>
    <property type="match status" value="1"/>
</dbReference>
<dbReference type="InterPro" id="IPR036890">
    <property type="entry name" value="HATPase_C_sf"/>
</dbReference>
<keyword evidence="3 4" id="KW-0597">Phosphoprotein</keyword>
<feature type="modified residue" description="4-aspartylphosphate" evidence="4">
    <location>
        <position position="761"/>
    </location>
</feature>
<dbReference type="Gene3D" id="3.40.190.10">
    <property type="entry name" value="Periplasmic binding protein-like II"/>
    <property type="match status" value="2"/>
</dbReference>
<sequence length="829" mass="88779">MKFLPCLFLVSTCLAAPAAPPVRIGILAFRPKPQAQAQWAPLAGVLGRALPGREIQVETLTYPELDAAIAGRRVDFVLTNPAHYILLRSHHHLTSPLATLATTESGQRVSAFGGVILTRAGDPAHTRLEDLRKASIAIPDLASLGGYQMQAYELRQAGLPLPDRDRLVVTGMPHDNVVRAVLEGRADAGFVRTGTLEAMAREGRLDPARIRVLQTLPTPYPVALSTRLYPEWPFAALPHADEQVARRVAGALLLLGEDDPAAHAMGIQGFAVPADYEPVARILRELRLPPYEAPPPFTFADVWARYRWPFLAVAVSLLAAAVLGIRLLLAHRRLRSSRELFALAFQMSPDPISIHRLDDGTCVAVNQGYLRATGHAREDLVGRRGFGKDYQTWADATQLLAFMERLRRDGAVDAQEATFLAKDGQPLTGVVSARILDLDGVPHVLAIARDVTGLRKAEGERRALEAQLHQAQKMESLGVLAGGVAHDMNNVLAAIMGLASAHVETTPEGTPTRKAFETILKAAERGGKLVKGLLRFARQNPAEERVLDLNALIQEEASLLERTTLARVRLRMELDPGLRPIRGEAGALANALMNLCVNAVEALPADGTLTLRTRNAGPSTVEAEVEDDGAGMGPEILERALDPFFTTKEPGKGTGLGLSMVYSTVKAHRGTLDIRSEPGRGTRVVLRFPAVVGIPAAPAGDTAKASGPARPLSVLVVDDDELALASTQALVAALGHTCTSAARGEEALALAGADTDLVIMDLNMPGLGGARTLPLLRARWPKLPVLLATGKADQTALDLVRGCAHVTLLEKPFTLADLRTALLALEPAP</sequence>
<dbReference type="InterPro" id="IPR005467">
    <property type="entry name" value="His_kinase_dom"/>
</dbReference>
<dbReference type="Pfam" id="PF12974">
    <property type="entry name" value="Phosphonate-bd"/>
    <property type="match status" value="1"/>
</dbReference>
<dbReference type="EMBL" id="AP027081">
    <property type="protein sequence ID" value="BDU77608.1"/>
    <property type="molecule type" value="Genomic_DNA"/>
</dbReference>
<dbReference type="PRINTS" id="PR00344">
    <property type="entry name" value="BCTRLSENSOR"/>
</dbReference>
<dbReference type="SUPFAM" id="SSF53850">
    <property type="entry name" value="Periplasmic binding protein-like II"/>
    <property type="match status" value="1"/>
</dbReference>
<feature type="signal peptide" evidence="5">
    <location>
        <begin position="1"/>
        <end position="18"/>
    </location>
</feature>
<dbReference type="Gene3D" id="3.30.450.20">
    <property type="entry name" value="PAS domain"/>
    <property type="match status" value="1"/>
</dbReference>
<dbReference type="CDD" id="cd00130">
    <property type="entry name" value="PAS"/>
    <property type="match status" value="1"/>
</dbReference>
<gene>
    <name evidence="8" type="ORF">METESE_25660</name>
</gene>
<dbReference type="SMART" id="SM00448">
    <property type="entry name" value="REC"/>
    <property type="match status" value="1"/>
</dbReference>
<feature type="domain" description="Histidine kinase" evidence="6">
    <location>
        <begin position="483"/>
        <end position="692"/>
    </location>
</feature>
<dbReference type="RefSeq" id="WP_316410356.1">
    <property type="nucleotide sequence ID" value="NZ_AP027081.1"/>
</dbReference>